<feature type="transmembrane region" description="Helical" evidence="1">
    <location>
        <begin position="76"/>
        <end position="101"/>
    </location>
</feature>
<name>A0A8T0PNN8_PANVG</name>
<dbReference type="EMBL" id="CM029051">
    <property type="protein sequence ID" value="KAG2560696.1"/>
    <property type="molecule type" value="Genomic_DNA"/>
</dbReference>
<organism evidence="2 3">
    <name type="scientific">Panicum virgatum</name>
    <name type="common">Blackwell switchgrass</name>
    <dbReference type="NCBI Taxonomy" id="38727"/>
    <lineage>
        <taxon>Eukaryota</taxon>
        <taxon>Viridiplantae</taxon>
        <taxon>Streptophyta</taxon>
        <taxon>Embryophyta</taxon>
        <taxon>Tracheophyta</taxon>
        <taxon>Spermatophyta</taxon>
        <taxon>Magnoliopsida</taxon>
        <taxon>Liliopsida</taxon>
        <taxon>Poales</taxon>
        <taxon>Poaceae</taxon>
        <taxon>PACMAD clade</taxon>
        <taxon>Panicoideae</taxon>
        <taxon>Panicodae</taxon>
        <taxon>Paniceae</taxon>
        <taxon>Panicinae</taxon>
        <taxon>Panicum</taxon>
        <taxon>Panicum sect. Hiantes</taxon>
    </lineage>
</organism>
<reference evidence="2" key="1">
    <citation type="submission" date="2020-05" db="EMBL/GenBank/DDBJ databases">
        <title>WGS assembly of Panicum virgatum.</title>
        <authorList>
            <person name="Lovell J.T."/>
            <person name="Jenkins J."/>
            <person name="Shu S."/>
            <person name="Juenger T.E."/>
            <person name="Schmutz J."/>
        </authorList>
    </citation>
    <scope>NUCLEOTIDE SEQUENCE</scope>
    <source>
        <strain evidence="2">AP13</strain>
    </source>
</reference>
<gene>
    <name evidence="2" type="ORF">PVAP13_8KG099684</name>
</gene>
<sequence>MALQSAVDSMHRIFSDLNKSRMEYEETLKNMSEEEVKQEYTKRLDEYKSMCLGGVTSMLWKDTYSLIKKLHGDYPLAAAISSMFFLLALLFILLGLAASTFSRSAPYAMAIAGNGGLWSVLFVIVAAHFEMMEFLPMALLFISCVMFSTIFTVYWHFCARDLKFLLTIVKYLFKILHILWCRFKAIFRYLGVKVMHFTQRKASAQQNHAGDIALCDILLAEDGSSDEIVWRQQNRHFL</sequence>
<evidence type="ECO:0000313" key="2">
    <source>
        <dbReference type="EMBL" id="KAG2560696.1"/>
    </source>
</evidence>
<evidence type="ECO:0000313" key="3">
    <source>
        <dbReference type="Proteomes" id="UP000823388"/>
    </source>
</evidence>
<dbReference type="AlphaFoldDB" id="A0A8T0PNN8"/>
<dbReference type="Proteomes" id="UP000823388">
    <property type="component" value="Chromosome 8K"/>
</dbReference>
<dbReference type="OrthoDB" id="10334584at2759"/>
<proteinExistence type="predicted"/>
<feature type="transmembrane region" description="Helical" evidence="1">
    <location>
        <begin position="134"/>
        <end position="157"/>
    </location>
</feature>
<feature type="transmembrane region" description="Helical" evidence="1">
    <location>
        <begin position="107"/>
        <end position="127"/>
    </location>
</feature>
<keyword evidence="1" id="KW-1133">Transmembrane helix</keyword>
<keyword evidence="3" id="KW-1185">Reference proteome</keyword>
<accession>A0A8T0PNN8</accession>
<keyword evidence="1" id="KW-0472">Membrane</keyword>
<evidence type="ECO:0000256" key="1">
    <source>
        <dbReference type="SAM" id="Phobius"/>
    </source>
</evidence>
<keyword evidence="1" id="KW-0812">Transmembrane</keyword>
<protein>
    <submittedName>
        <fullName evidence="2">Uncharacterized protein</fullName>
    </submittedName>
</protein>
<comment type="caution">
    <text evidence="2">The sequence shown here is derived from an EMBL/GenBank/DDBJ whole genome shotgun (WGS) entry which is preliminary data.</text>
</comment>